<dbReference type="PANTHER" id="PTHR31351:SF4">
    <property type="entry name" value="AUXIN CANALIZATION PROTEIN (DUF828)"/>
    <property type="match status" value="1"/>
</dbReference>
<accession>A0A540KS02</accession>
<dbReference type="InterPro" id="IPR008546">
    <property type="entry name" value="VAN3-bd-like_auxin_canal"/>
</dbReference>
<dbReference type="Pfam" id="PF05703">
    <property type="entry name" value="Auxin_canalis"/>
    <property type="match status" value="1"/>
</dbReference>
<organism evidence="3 4">
    <name type="scientific">Malus baccata</name>
    <name type="common">Siberian crab apple</name>
    <name type="synonym">Pyrus baccata</name>
    <dbReference type="NCBI Taxonomy" id="106549"/>
    <lineage>
        <taxon>Eukaryota</taxon>
        <taxon>Viridiplantae</taxon>
        <taxon>Streptophyta</taxon>
        <taxon>Embryophyta</taxon>
        <taxon>Tracheophyta</taxon>
        <taxon>Spermatophyta</taxon>
        <taxon>Magnoliopsida</taxon>
        <taxon>eudicotyledons</taxon>
        <taxon>Gunneridae</taxon>
        <taxon>Pentapetalae</taxon>
        <taxon>rosids</taxon>
        <taxon>fabids</taxon>
        <taxon>Rosales</taxon>
        <taxon>Rosaceae</taxon>
        <taxon>Amygdaloideae</taxon>
        <taxon>Maleae</taxon>
        <taxon>Malus</taxon>
    </lineage>
</organism>
<protein>
    <recommendedName>
        <fullName evidence="2">VAN3-binding protein-like auxin canalisation domain-containing protein</fullName>
    </recommendedName>
</protein>
<dbReference type="AlphaFoldDB" id="A0A540KS02"/>
<evidence type="ECO:0000256" key="1">
    <source>
        <dbReference type="SAM" id="SignalP"/>
    </source>
</evidence>
<dbReference type="InterPro" id="IPR040269">
    <property type="entry name" value="VAB"/>
</dbReference>
<dbReference type="STRING" id="106549.A0A540KS02"/>
<proteinExistence type="predicted"/>
<evidence type="ECO:0000259" key="2">
    <source>
        <dbReference type="Pfam" id="PF05703"/>
    </source>
</evidence>
<keyword evidence="1" id="KW-0732">Signal</keyword>
<keyword evidence="4" id="KW-1185">Reference proteome</keyword>
<dbReference type="PANTHER" id="PTHR31351">
    <property type="entry name" value="EXPRESSED PROTEIN"/>
    <property type="match status" value="1"/>
</dbReference>
<dbReference type="Proteomes" id="UP000315295">
    <property type="component" value="Unassembled WGS sequence"/>
</dbReference>
<sequence length="87" mass="9305">MAKTDMAMASAAILVATQCVEAVEAMEVEWEHLVTVVNSAMNVWSAGDIMTLTTAAATHGAYLRRHPQGRLHLSLLPTDPKHSSSSS</sequence>
<reference evidence="3 4" key="1">
    <citation type="journal article" date="2019" name="G3 (Bethesda)">
        <title>Sequencing of a Wild Apple (Malus baccata) Genome Unravels the Differences Between Cultivated and Wild Apple Species Regarding Disease Resistance and Cold Tolerance.</title>
        <authorList>
            <person name="Chen X."/>
        </authorList>
    </citation>
    <scope>NUCLEOTIDE SEQUENCE [LARGE SCALE GENOMIC DNA]</scope>
    <source>
        <strain evidence="4">cv. Shandingzi</strain>
        <tissue evidence="3">Leaves</tissue>
    </source>
</reference>
<comment type="caution">
    <text evidence="3">The sequence shown here is derived from an EMBL/GenBank/DDBJ whole genome shotgun (WGS) entry which is preliminary data.</text>
</comment>
<evidence type="ECO:0000313" key="3">
    <source>
        <dbReference type="EMBL" id="TQD76947.1"/>
    </source>
</evidence>
<dbReference type="EMBL" id="VIEB01000996">
    <property type="protein sequence ID" value="TQD76947.1"/>
    <property type="molecule type" value="Genomic_DNA"/>
</dbReference>
<feature type="domain" description="VAN3-binding protein-like auxin canalisation" evidence="2">
    <location>
        <begin position="1"/>
        <end position="58"/>
    </location>
</feature>
<gene>
    <name evidence="3" type="ORF">C1H46_037513</name>
</gene>
<dbReference type="GO" id="GO:0010305">
    <property type="term" value="P:leaf vascular tissue pattern formation"/>
    <property type="evidence" value="ECO:0007669"/>
    <property type="project" value="TreeGrafter"/>
</dbReference>
<dbReference type="GO" id="GO:0009734">
    <property type="term" value="P:auxin-activated signaling pathway"/>
    <property type="evidence" value="ECO:0007669"/>
    <property type="project" value="TreeGrafter"/>
</dbReference>
<name>A0A540KS02_MALBA</name>
<feature type="chain" id="PRO_5021788137" description="VAN3-binding protein-like auxin canalisation domain-containing protein" evidence="1">
    <location>
        <begin position="23"/>
        <end position="87"/>
    </location>
</feature>
<dbReference type="GO" id="GO:0010087">
    <property type="term" value="P:phloem or xylem histogenesis"/>
    <property type="evidence" value="ECO:0007669"/>
    <property type="project" value="TreeGrafter"/>
</dbReference>
<evidence type="ECO:0000313" key="4">
    <source>
        <dbReference type="Proteomes" id="UP000315295"/>
    </source>
</evidence>
<feature type="signal peptide" evidence="1">
    <location>
        <begin position="1"/>
        <end position="22"/>
    </location>
</feature>